<comment type="similarity">
    <text evidence="2 9">Belongs to the CRISPR-associated endoribonuclease Cas2 protein family.</text>
</comment>
<keyword evidence="6 9" id="KW-0378">Hydrolase</keyword>
<keyword evidence="5 9" id="KW-0255">Endonuclease</keyword>
<keyword evidence="3 9" id="KW-0540">Nuclease</keyword>
<evidence type="ECO:0000256" key="2">
    <source>
        <dbReference type="ARBA" id="ARBA00009959"/>
    </source>
</evidence>
<dbReference type="Proteomes" id="UP000199403">
    <property type="component" value="Unassembled WGS sequence"/>
</dbReference>
<evidence type="ECO:0000256" key="4">
    <source>
        <dbReference type="ARBA" id="ARBA00022723"/>
    </source>
</evidence>
<accession>A0A1H7ALW7</accession>
<keyword evidence="8 9" id="KW-0051">Antiviral defense</keyword>
<dbReference type="GO" id="GO:0043571">
    <property type="term" value="P:maintenance of CRISPR repeat elements"/>
    <property type="evidence" value="ECO:0007669"/>
    <property type="project" value="UniProtKB-UniRule"/>
</dbReference>
<dbReference type="InterPro" id="IPR019199">
    <property type="entry name" value="Virulence_VapD/CRISPR_Cas2"/>
</dbReference>
<dbReference type="PANTHER" id="PTHR34405">
    <property type="entry name" value="CRISPR-ASSOCIATED ENDORIBONUCLEASE CAS2"/>
    <property type="match status" value="1"/>
</dbReference>
<dbReference type="HAMAP" id="MF_01471">
    <property type="entry name" value="Cas2"/>
    <property type="match status" value="1"/>
</dbReference>
<dbReference type="NCBIfam" id="TIGR01573">
    <property type="entry name" value="cas2"/>
    <property type="match status" value="1"/>
</dbReference>
<comment type="function">
    <text evidence="9">CRISPR (clustered regularly interspaced short palindromic repeat), is an adaptive immune system that provides protection against mobile genetic elements (viruses, transposable elements and conjugative plasmids). CRISPR clusters contain sequences complementary to antecedent mobile elements and target invading nucleic acids. CRISPR clusters are transcribed and processed into CRISPR RNA (crRNA). Functions as a ssRNA-specific endoribonuclease. Involved in the integration of spacer DNA into the CRISPR cassette.</text>
</comment>
<dbReference type="InterPro" id="IPR021127">
    <property type="entry name" value="CRISPR_associated_Cas2"/>
</dbReference>
<evidence type="ECO:0000256" key="6">
    <source>
        <dbReference type="ARBA" id="ARBA00022801"/>
    </source>
</evidence>
<dbReference type="Pfam" id="PF09827">
    <property type="entry name" value="CRISPR_Cas2"/>
    <property type="match status" value="1"/>
</dbReference>
<dbReference type="PANTHER" id="PTHR34405:SF3">
    <property type="entry name" value="CRISPR-ASSOCIATED ENDORIBONUCLEASE CAS2 3"/>
    <property type="match status" value="1"/>
</dbReference>
<proteinExistence type="inferred from homology"/>
<evidence type="ECO:0000313" key="11">
    <source>
        <dbReference type="Proteomes" id="UP000199403"/>
    </source>
</evidence>
<dbReference type="CDD" id="cd09725">
    <property type="entry name" value="Cas2_I_II_III"/>
    <property type="match status" value="1"/>
</dbReference>
<gene>
    <name evidence="9" type="primary">cas2</name>
    <name evidence="10" type="ORF">SAMN05192553_107159</name>
</gene>
<sequence length="96" mass="11381">MIVWVMYDIKKDRSRTKIAKMCQQAGLYRVQYSVFLGTLDKNQFDSLHLQLEEMIDVEKDSLYIFPMSKDELQQTVLLGQAFDKDFVTDEVRSLFF</sequence>
<comment type="subunit">
    <text evidence="9">Homodimer, forms a heterotetramer with a Cas1 homodimer.</text>
</comment>
<evidence type="ECO:0000256" key="1">
    <source>
        <dbReference type="ARBA" id="ARBA00001946"/>
    </source>
</evidence>
<dbReference type="EMBL" id="FNZH01000007">
    <property type="protein sequence ID" value="SEJ66378.1"/>
    <property type="molecule type" value="Genomic_DNA"/>
</dbReference>
<comment type="cofactor">
    <cofactor evidence="1 9">
        <name>Mg(2+)</name>
        <dbReference type="ChEBI" id="CHEBI:18420"/>
    </cofactor>
</comment>
<dbReference type="GO" id="GO:0016787">
    <property type="term" value="F:hydrolase activity"/>
    <property type="evidence" value="ECO:0007669"/>
    <property type="project" value="UniProtKB-KW"/>
</dbReference>
<dbReference type="AlphaFoldDB" id="A0A1H7ALW7"/>
<name>A0A1H7ALW7_9BACT</name>
<dbReference type="GO" id="GO:0004521">
    <property type="term" value="F:RNA endonuclease activity"/>
    <property type="evidence" value="ECO:0007669"/>
    <property type="project" value="InterPro"/>
</dbReference>
<dbReference type="GO" id="GO:0051607">
    <property type="term" value="P:defense response to virus"/>
    <property type="evidence" value="ECO:0007669"/>
    <property type="project" value="UniProtKB-UniRule"/>
</dbReference>
<evidence type="ECO:0000313" key="10">
    <source>
        <dbReference type="EMBL" id="SEJ66378.1"/>
    </source>
</evidence>
<dbReference type="Gene3D" id="3.30.70.240">
    <property type="match status" value="1"/>
</dbReference>
<protein>
    <recommendedName>
        <fullName evidence="9">CRISPR-associated endoribonuclease Cas2</fullName>
        <ecNumber evidence="9">3.1.-.-</ecNumber>
    </recommendedName>
</protein>
<dbReference type="OrthoDB" id="9798176at2"/>
<evidence type="ECO:0000256" key="3">
    <source>
        <dbReference type="ARBA" id="ARBA00022722"/>
    </source>
</evidence>
<dbReference type="SUPFAM" id="SSF143430">
    <property type="entry name" value="TTP0101/SSO1404-like"/>
    <property type="match status" value="1"/>
</dbReference>
<evidence type="ECO:0000256" key="7">
    <source>
        <dbReference type="ARBA" id="ARBA00022842"/>
    </source>
</evidence>
<dbReference type="EC" id="3.1.-.-" evidence="9"/>
<evidence type="ECO:0000256" key="8">
    <source>
        <dbReference type="ARBA" id="ARBA00023118"/>
    </source>
</evidence>
<reference evidence="11" key="1">
    <citation type="submission" date="2016-10" db="EMBL/GenBank/DDBJ databases">
        <authorList>
            <person name="Varghese N."/>
            <person name="Submissions S."/>
        </authorList>
    </citation>
    <scope>NUCLEOTIDE SEQUENCE [LARGE SCALE GENOMIC DNA]</scope>
    <source>
        <strain evidence="11">IBRC-M 10761</strain>
    </source>
</reference>
<keyword evidence="11" id="KW-1185">Reference proteome</keyword>
<dbReference type="STRING" id="1416801.SAMN05192553_107159"/>
<keyword evidence="4 9" id="KW-0479">Metal-binding</keyword>
<organism evidence="10 11">
    <name type="scientific">Cyclobacterium xiamenense</name>
    <dbReference type="NCBI Taxonomy" id="1297121"/>
    <lineage>
        <taxon>Bacteria</taxon>
        <taxon>Pseudomonadati</taxon>
        <taxon>Bacteroidota</taxon>
        <taxon>Cytophagia</taxon>
        <taxon>Cytophagales</taxon>
        <taxon>Cyclobacteriaceae</taxon>
        <taxon>Cyclobacterium</taxon>
    </lineage>
</organism>
<dbReference type="GO" id="GO:0046872">
    <property type="term" value="F:metal ion binding"/>
    <property type="evidence" value="ECO:0007669"/>
    <property type="project" value="UniProtKB-UniRule"/>
</dbReference>
<keyword evidence="7 9" id="KW-0460">Magnesium</keyword>
<evidence type="ECO:0000256" key="9">
    <source>
        <dbReference type="HAMAP-Rule" id="MF_01471"/>
    </source>
</evidence>
<evidence type="ECO:0000256" key="5">
    <source>
        <dbReference type="ARBA" id="ARBA00022759"/>
    </source>
</evidence>
<feature type="binding site" evidence="9">
    <location>
        <position position="8"/>
    </location>
    <ligand>
        <name>Mg(2+)</name>
        <dbReference type="ChEBI" id="CHEBI:18420"/>
        <note>catalytic</note>
    </ligand>
</feature>